<evidence type="ECO:0000313" key="1">
    <source>
        <dbReference type="EMBL" id="BAT88567.1"/>
    </source>
</evidence>
<proteinExistence type="predicted"/>
<dbReference type="Proteomes" id="UP000291084">
    <property type="component" value="Chromosome 5"/>
</dbReference>
<name>A0A0S3S6V6_PHAAN</name>
<accession>A0A0S3S6V6</accession>
<feature type="non-terminal residue" evidence="1">
    <location>
        <position position="117"/>
    </location>
</feature>
<gene>
    <name evidence="1" type="primary">Vigan.05G210100</name>
    <name evidence="1" type="ORF">VIGAN_05210100</name>
</gene>
<keyword evidence="2" id="KW-1185">Reference proteome</keyword>
<organism evidence="1 2">
    <name type="scientific">Vigna angularis var. angularis</name>
    <dbReference type="NCBI Taxonomy" id="157739"/>
    <lineage>
        <taxon>Eukaryota</taxon>
        <taxon>Viridiplantae</taxon>
        <taxon>Streptophyta</taxon>
        <taxon>Embryophyta</taxon>
        <taxon>Tracheophyta</taxon>
        <taxon>Spermatophyta</taxon>
        <taxon>Magnoliopsida</taxon>
        <taxon>eudicotyledons</taxon>
        <taxon>Gunneridae</taxon>
        <taxon>Pentapetalae</taxon>
        <taxon>rosids</taxon>
        <taxon>fabids</taxon>
        <taxon>Fabales</taxon>
        <taxon>Fabaceae</taxon>
        <taxon>Papilionoideae</taxon>
        <taxon>50 kb inversion clade</taxon>
        <taxon>NPAAA clade</taxon>
        <taxon>indigoferoid/millettioid clade</taxon>
        <taxon>Phaseoleae</taxon>
        <taxon>Vigna</taxon>
    </lineage>
</organism>
<reference evidence="1 2" key="1">
    <citation type="journal article" date="2015" name="Sci. Rep.">
        <title>The power of single molecule real-time sequencing technology in the de novo assembly of a eukaryotic genome.</title>
        <authorList>
            <person name="Sakai H."/>
            <person name="Naito K."/>
            <person name="Ogiso-Tanaka E."/>
            <person name="Takahashi Y."/>
            <person name="Iseki K."/>
            <person name="Muto C."/>
            <person name="Satou K."/>
            <person name="Teruya K."/>
            <person name="Shiroma A."/>
            <person name="Shimoji M."/>
            <person name="Hirano T."/>
            <person name="Itoh T."/>
            <person name="Kaga A."/>
            <person name="Tomooka N."/>
        </authorList>
    </citation>
    <scope>NUCLEOTIDE SEQUENCE [LARGE SCALE GENOMIC DNA]</scope>
    <source>
        <strain evidence="2">cv. Shumari</strain>
    </source>
</reference>
<protein>
    <submittedName>
        <fullName evidence="1">Uncharacterized protein</fullName>
    </submittedName>
</protein>
<sequence length="117" mass="13092">MLTKTLILPCRISNPTPLSKSLLPLFLSVLLLCHSSLPRILYHCILSPPSLLCQAFAFVLCATLCLRSSCRGCFPHRSLASRLVHLHLLCFVCCHNLCMSLGVRFVRRRFGSCSFAE</sequence>
<dbReference type="AlphaFoldDB" id="A0A0S3S6V6"/>
<evidence type="ECO:0000313" key="2">
    <source>
        <dbReference type="Proteomes" id="UP000291084"/>
    </source>
</evidence>
<dbReference type="EMBL" id="AP015038">
    <property type="protein sequence ID" value="BAT88567.1"/>
    <property type="molecule type" value="Genomic_DNA"/>
</dbReference>